<keyword evidence="2" id="KW-1185">Reference proteome</keyword>
<evidence type="ECO:0000313" key="2">
    <source>
        <dbReference type="Proteomes" id="UP000198765"/>
    </source>
</evidence>
<name>A0A1A8Z719_9ACTN</name>
<dbReference type="EMBL" id="LT594324">
    <property type="protein sequence ID" value="SBT39587.1"/>
    <property type="molecule type" value="Genomic_DNA"/>
</dbReference>
<dbReference type="Proteomes" id="UP000198765">
    <property type="component" value="Chromosome I"/>
</dbReference>
<protein>
    <submittedName>
        <fullName evidence="1">Uncharacterized protein</fullName>
    </submittedName>
</protein>
<accession>A0A1A8Z719</accession>
<organism evidence="1 2">
    <name type="scientific">Micromonospora narathiwatensis</name>
    <dbReference type="NCBI Taxonomy" id="299146"/>
    <lineage>
        <taxon>Bacteria</taxon>
        <taxon>Bacillati</taxon>
        <taxon>Actinomycetota</taxon>
        <taxon>Actinomycetes</taxon>
        <taxon>Micromonosporales</taxon>
        <taxon>Micromonosporaceae</taxon>
        <taxon>Micromonospora</taxon>
    </lineage>
</organism>
<reference evidence="1 2" key="1">
    <citation type="submission" date="2016-06" db="EMBL/GenBank/DDBJ databases">
        <authorList>
            <person name="Kjaerup R.B."/>
            <person name="Dalgaard T.S."/>
            <person name="Juul-Madsen H.R."/>
        </authorList>
    </citation>
    <scope>NUCLEOTIDE SEQUENCE [LARGE SCALE GENOMIC DNA]</scope>
    <source>
        <strain evidence="1 2">DSM 45248</strain>
    </source>
</reference>
<evidence type="ECO:0000313" key="1">
    <source>
        <dbReference type="EMBL" id="SBT39587.1"/>
    </source>
</evidence>
<dbReference type="PATRIC" id="fig|299146.4.peg.737"/>
<gene>
    <name evidence="1" type="ORF">GA0070621_0723</name>
</gene>
<proteinExistence type="predicted"/>
<dbReference type="AlphaFoldDB" id="A0A1A8Z719"/>
<sequence>MPVDNDDQRERGLIVIEQPAYTGFGFSDEEWGLLVGLPQSVLSAASAAESDGTRRTMAESAAGLEAIAGGRESASPLVAAVAGEVVTRVGDPETGAELPVVAPADPQAVIDDVLARAARASALLTGKVDEGQAGAYRHWLVEIAEQVVGAASSGGILGLGGDVVSDSERRFRDRLAQVLNG</sequence>